<proteinExistence type="inferred from homology"/>
<feature type="region of interest" description="Disordered" evidence="2">
    <location>
        <begin position="228"/>
        <end position="252"/>
    </location>
</feature>
<dbReference type="PANTHER" id="PTHR31360">
    <property type="match status" value="1"/>
</dbReference>
<reference evidence="3" key="1">
    <citation type="journal article" date="2023" name="PhytoFront">
        <title>Draft Genome Resources of Seven Strains of Tilletia horrida, Causal Agent of Kernel Smut of Rice.</title>
        <authorList>
            <person name="Khanal S."/>
            <person name="Antony Babu S."/>
            <person name="Zhou X.G."/>
        </authorList>
    </citation>
    <scope>NUCLEOTIDE SEQUENCE</scope>
    <source>
        <strain evidence="3">TX6</strain>
    </source>
</reference>
<evidence type="ECO:0000256" key="2">
    <source>
        <dbReference type="SAM" id="MobiDB-lite"/>
    </source>
</evidence>
<dbReference type="Pfam" id="PF06884">
    <property type="entry name" value="DUF1264"/>
    <property type="match status" value="1"/>
</dbReference>
<keyword evidence="4" id="KW-1185">Reference proteome</keyword>
<dbReference type="Proteomes" id="UP001176517">
    <property type="component" value="Unassembled WGS sequence"/>
</dbReference>
<protein>
    <submittedName>
        <fullName evidence="3">Uncharacterized protein</fullName>
    </submittedName>
</protein>
<gene>
    <name evidence="3" type="ORF">OC846_003714</name>
</gene>
<dbReference type="PANTHER" id="PTHR31360:SF0">
    <property type="entry name" value="OIL BODY-ASSOCIATED PROTEIN 1B"/>
    <property type="match status" value="1"/>
</dbReference>
<comment type="caution">
    <text evidence="3">The sequence shown here is derived from an EMBL/GenBank/DDBJ whole genome shotgun (WGS) entry which is preliminary data.</text>
</comment>
<evidence type="ECO:0000256" key="1">
    <source>
        <dbReference type="ARBA" id="ARBA00009740"/>
    </source>
</evidence>
<evidence type="ECO:0000313" key="3">
    <source>
        <dbReference type="EMBL" id="KAK0550329.1"/>
    </source>
</evidence>
<dbReference type="EMBL" id="JAPDMZ010000095">
    <property type="protein sequence ID" value="KAK0550329.1"/>
    <property type="molecule type" value="Genomic_DNA"/>
</dbReference>
<comment type="similarity">
    <text evidence="1">Belongs to the OBAP family.</text>
</comment>
<dbReference type="InterPro" id="IPR010686">
    <property type="entry name" value="OBAP-like"/>
</dbReference>
<accession>A0AAN6GRJ3</accession>
<dbReference type="AlphaFoldDB" id="A0AAN6GRJ3"/>
<organism evidence="3 4">
    <name type="scientific">Tilletia horrida</name>
    <dbReference type="NCBI Taxonomy" id="155126"/>
    <lineage>
        <taxon>Eukaryota</taxon>
        <taxon>Fungi</taxon>
        <taxon>Dikarya</taxon>
        <taxon>Basidiomycota</taxon>
        <taxon>Ustilaginomycotina</taxon>
        <taxon>Exobasidiomycetes</taxon>
        <taxon>Tilletiales</taxon>
        <taxon>Tilletiaceae</taxon>
        <taxon>Tilletia</taxon>
    </lineage>
</organism>
<name>A0AAN6GRJ3_9BASI</name>
<sequence>MAHQPAFAPIENIQEALHAFHVAAHDRNQVTSAYHYCACLPSEQTSEGLLTPTHGMRQCLLYSGTSSDAKLIGVEFLIEEADFDSLPIEEKPYWHSHQHEVESGLLCALAVRGAVGAVAGVVASVAPPAVHPSGGMPDVLERPYLQQIYKMYGKIFHFYNDPAKEAIPMGPPRLMMSTTHAHPSLISPTTPLHRLVEERDAELQLNTNQKQAQRTEWLPGFRASLDEEAEKKPDGQDLRAPCGSRIAPGADAWEKTGRAPKLVAEQVKVTFEKVA</sequence>
<evidence type="ECO:0000313" key="4">
    <source>
        <dbReference type="Proteomes" id="UP001176517"/>
    </source>
</evidence>